<dbReference type="Proteomes" id="UP000231878">
    <property type="component" value="Unassembled WGS sequence"/>
</dbReference>
<evidence type="ECO:0000313" key="3">
    <source>
        <dbReference type="Proteomes" id="UP000231878"/>
    </source>
</evidence>
<dbReference type="AlphaFoldDB" id="A0AAX0UBH4"/>
<sequence>MMTTVAHIGSRPLRIIPGSTPAAPDETRQRRFDYASLVRAQARRGPATRSAPPPPPGSEGGWALAPPSGSCDEAAPAAGNTTRAPSTPFDEPLDGNPVIEPPTCPIDAHESFGRVRHAIAPVVSVIVERQSHFTRIVGMLAREIGAFCSDGAIVCAGNWEAQLTLDPELLPRTTLHVALSRFIIRIRFDVPDGETRDLLLTHRSLLERELDEVMRCWGEARDIQLSVW</sequence>
<evidence type="ECO:0000313" key="2">
    <source>
        <dbReference type="EMBL" id="PJO65796.1"/>
    </source>
</evidence>
<feature type="region of interest" description="Disordered" evidence="1">
    <location>
        <begin position="1"/>
        <end position="89"/>
    </location>
</feature>
<dbReference type="EMBL" id="PHRB01000011">
    <property type="protein sequence ID" value="PJO65796.1"/>
    <property type="molecule type" value="Genomic_DNA"/>
</dbReference>
<accession>A0AAX0UBH4</accession>
<reference evidence="2 3" key="1">
    <citation type="submission" date="2017-11" db="EMBL/GenBank/DDBJ databases">
        <title>Molecular characterization of Burkholderia pseudomallei and closely related isolates from Vietnam.</title>
        <authorList>
            <person name="Ustinov D.V."/>
            <person name="Antonov A.S."/>
            <person name="Avdusheva E.F."/>
            <person name="Shpak I.M."/>
            <person name="Zakharova I.B."/>
            <person name="Thi L.A."/>
            <person name="Teteryatnikova N."/>
            <person name="Lopasteyskaya Y.A."/>
            <person name="Kuzyutina J.A."/>
            <person name="Ngo T.N."/>
            <person name="Victorov D.V."/>
        </authorList>
    </citation>
    <scope>NUCLEOTIDE SEQUENCE [LARGE SCALE GENOMIC DNA]</scope>
    <source>
        <strain evidence="2 3">V1512</strain>
    </source>
</reference>
<dbReference type="InterPro" id="IPR013390">
    <property type="entry name" value="T3SS_HpaP"/>
</dbReference>
<protein>
    <submittedName>
        <fullName evidence="2">Type III secretion protein HpaP</fullName>
    </submittedName>
</protein>
<proteinExistence type="predicted"/>
<name>A0AAX0UBH4_BURPE</name>
<dbReference type="NCBIfam" id="TIGR02557">
    <property type="entry name" value="HpaP"/>
    <property type="match status" value="1"/>
</dbReference>
<evidence type="ECO:0000256" key="1">
    <source>
        <dbReference type="SAM" id="MobiDB-lite"/>
    </source>
</evidence>
<gene>
    <name evidence="2" type="ORF">CWD88_13505</name>
</gene>
<dbReference type="Pfam" id="PF09483">
    <property type="entry name" value="HpaP"/>
    <property type="match status" value="1"/>
</dbReference>
<organism evidence="2 3">
    <name type="scientific">Burkholderia pseudomallei</name>
    <name type="common">Pseudomonas pseudomallei</name>
    <dbReference type="NCBI Taxonomy" id="28450"/>
    <lineage>
        <taxon>Bacteria</taxon>
        <taxon>Pseudomonadati</taxon>
        <taxon>Pseudomonadota</taxon>
        <taxon>Betaproteobacteria</taxon>
        <taxon>Burkholderiales</taxon>
        <taxon>Burkholderiaceae</taxon>
        <taxon>Burkholderia</taxon>
        <taxon>pseudomallei group</taxon>
    </lineage>
</organism>
<comment type="caution">
    <text evidence="2">The sequence shown here is derived from an EMBL/GenBank/DDBJ whole genome shotgun (WGS) entry which is preliminary data.</text>
</comment>